<organism evidence="7 8">
    <name type="scientific">Geosmithia morbida</name>
    <dbReference type="NCBI Taxonomy" id="1094350"/>
    <lineage>
        <taxon>Eukaryota</taxon>
        <taxon>Fungi</taxon>
        <taxon>Dikarya</taxon>
        <taxon>Ascomycota</taxon>
        <taxon>Pezizomycotina</taxon>
        <taxon>Sordariomycetes</taxon>
        <taxon>Hypocreomycetidae</taxon>
        <taxon>Hypocreales</taxon>
        <taxon>Bionectriaceae</taxon>
        <taxon>Geosmithia</taxon>
    </lineage>
</organism>
<feature type="compositionally biased region" description="Low complexity" evidence="3">
    <location>
        <begin position="1310"/>
        <end position="1324"/>
    </location>
</feature>
<keyword evidence="8" id="KW-1185">Reference proteome</keyword>
<dbReference type="InterPro" id="IPR036097">
    <property type="entry name" value="HisK_dim/P_sf"/>
</dbReference>
<dbReference type="InterPro" id="IPR003661">
    <property type="entry name" value="HisK_dim/P_dom"/>
</dbReference>
<feature type="modified residue" description="4-aspartylphosphate" evidence="2">
    <location>
        <position position="1355"/>
    </location>
</feature>
<dbReference type="InterPro" id="IPR003594">
    <property type="entry name" value="HATPase_dom"/>
</dbReference>
<feature type="compositionally biased region" description="Gly residues" evidence="3">
    <location>
        <begin position="1191"/>
        <end position="1203"/>
    </location>
</feature>
<dbReference type="PANTHER" id="PTHR43719:SF30">
    <property type="entry name" value="TWO-COMPONENT SYSTEM RESPONSE REGULATOR"/>
    <property type="match status" value="1"/>
</dbReference>
<reference evidence="7" key="1">
    <citation type="submission" date="2020-03" db="EMBL/GenBank/DDBJ databases">
        <title>Site-based positive gene gene selection in Geosmithia morbida across the United States reveals a broad range of putative effectors and factors for local host and environmental adapation.</title>
        <authorList>
            <person name="Onufrak A."/>
            <person name="Murdoch R.W."/>
            <person name="Gazis R."/>
            <person name="Huff M."/>
            <person name="Staton M."/>
            <person name="Klingeman W."/>
            <person name="Hadziabdic D."/>
        </authorList>
    </citation>
    <scope>NUCLEOTIDE SEQUENCE</scope>
    <source>
        <strain evidence="7">1262</strain>
    </source>
</reference>
<keyword evidence="7" id="KW-0418">Kinase</keyword>
<comment type="caution">
    <text evidence="7">The sequence shown here is derived from an EMBL/GenBank/DDBJ whole genome shotgun (WGS) entry which is preliminary data.</text>
</comment>
<dbReference type="Gene3D" id="3.30.450.20">
    <property type="entry name" value="PAS domain"/>
    <property type="match status" value="3"/>
</dbReference>
<protein>
    <submittedName>
        <fullName evidence="7">Signal transduction histidine kinase</fullName>
    </submittedName>
</protein>
<dbReference type="Pfam" id="PF13426">
    <property type="entry name" value="PAS_9"/>
    <property type="match status" value="1"/>
</dbReference>
<evidence type="ECO:0000259" key="5">
    <source>
        <dbReference type="PROSITE" id="PS50110"/>
    </source>
</evidence>
<evidence type="ECO:0000256" key="1">
    <source>
        <dbReference type="ARBA" id="ARBA00022553"/>
    </source>
</evidence>
<dbReference type="InterPro" id="IPR036890">
    <property type="entry name" value="HATPase_C_sf"/>
</dbReference>
<feature type="compositionally biased region" description="Low complexity" evidence="3">
    <location>
        <begin position="1280"/>
        <end position="1291"/>
    </location>
</feature>
<dbReference type="PROSITE" id="PS50112">
    <property type="entry name" value="PAS"/>
    <property type="match status" value="1"/>
</dbReference>
<dbReference type="InterPro" id="IPR050956">
    <property type="entry name" value="2C_system_His_kinase"/>
</dbReference>
<keyword evidence="7" id="KW-0808">Transferase</keyword>
<dbReference type="SUPFAM" id="SSF55785">
    <property type="entry name" value="PYP-like sensor domain (PAS domain)"/>
    <property type="match status" value="2"/>
</dbReference>
<dbReference type="PROSITE" id="PS50110">
    <property type="entry name" value="RESPONSE_REGULATORY"/>
    <property type="match status" value="1"/>
</dbReference>
<dbReference type="Gene3D" id="1.10.287.130">
    <property type="match status" value="1"/>
</dbReference>
<dbReference type="CDD" id="cd00082">
    <property type="entry name" value="HisKA"/>
    <property type="match status" value="1"/>
</dbReference>
<dbReference type="SMART" id="SM00387">
    <property type="entry name" value="HATPase_c"/>
    <property type="match status" value="1"/>
</dbReference>
<dbReference type="Proteomes" id="UP000749293">
    <property type="component" value="Unassembled WGS sequence"/>
</dbReference>
<name>A0A9P4YYE0_9HYPO</name>
<dbReference type="Gene3D" id="3.40.50.2300">
    <property type="match status" value="1"/>
</dbReference>
<proteinExistence type="predicted"/>
<dbReference type="GO" id="GO:0000155">
    <property type="term" value="F:phosphorelay sensor kinase activity"/>
    <property type="evidence" value="ECO:0007669"/>
    <property type="project" value="InterPro"/>
</dbReference>
<dbReference type="Pfam" id="PF02518">
    <property type="entry name" value="HATPase_c"/>
    <property type="match status" value="1"/>
</dbReference>
<feature type="compositionally biased region" description="Basic and acidic residues" evidence="3">
    <location>
        <begin position="141"/>
        <end position="160"/>
    </location>
</feature>
<dbReference type="Gene3D" id="3.30.565.10">
    <property type="entry name" value="Histidine kinase-like ATPase, C-terminal domain"/>
    <property type="match status" value="1"/>
</dbReference>
<dbReference type="InterPro" id="IPR011006">
    <property type="entry name" value="CheY-like_superfamily"/>
</dbReference>
<evidence type="ECO:0000259" key="4">
    <source>
        <dbReference type="PROSITE" id="PS50109"/>
    </source>
</evidence>
<dbReference type="InterPro" id="IPR035965">
    <property type="entry name" value="PAS-like_dom_sf"/>
</dbReference>
<feature type="domain" description="PAS" evidence="6">
    <location>
        <begin position="549"/>
        <end position="619"/>
    </location>
</feature>
<dbReference type="InterPro" id="IPR005467">
    <property type="entry name" value="His_kinase_dom"/>
</dbReference>
<dbReference type="InterPro" id="IPR058846">
    <property type="entry name" value="PAS-like"/>
</dbReference>
<dbReference type="OrthoDB" id="60033at2759"/>
<evidence type="ECO:0000313" key="7">
    <source>
        <dbReference type="EMBL" id="KAF4124782.1"/>
    </source>
</evidence>
<dbReference type="SUPFAM" id="SSF47384">
    <property type="entry name" value="Homodimeric domain of signal transducing histidine kinase"/>
    <property type="match status" value="1"/>
</dbReference>
<dbReference type="NCBIfam" id="TIGR00229">
    <property type="entry name" value="sensory_box"/>
    <property type="match status" value="1"/>
</dbReference>
<feature type="domain" description="Histidine kinase" evidence="4">
    <location>
        <begin position="854"/>
        <end position="1168"/>
    </location>
</feature>
<keyword evidence="1 2" id="KW-0597">Phosphoprotein</keyword>
<dbReference type="SMART" id="SM00091">
    <property type="entry name" value="PAS"/>
    <property type="match status" value="2"/>
</dbReference>
<dbReference type="RefSeq" id="XP_035323434.1">
    <property type="nucleotide sequence ID" value="XM_035467422.1"/>
</dbReference>
<gene>
    <name evidence="7" type="ORF">GMORB2_5448</name>
</gene>
<feature type="region of interest" description="Disordered" evidence="3">
    <location>
        <begin position="1189"/>
        <end position="1233"/>
    </location>
</feature>
<accession>A0A9P4YYE0</accession>
<evidence type="ECO:0000256" key="3">
    <source>
        <dbReference type="SAM" id="MobiDB-lite"/>
    </source>
</evidence>
<dbReference type="Pfam" id="PF00072">
    <property type="entry name" value="Response_reg"/>
    <property type="match status" value="1"/>
</dbReference>
<sequence length="1438" mass="158667">MDSSIHGIGLVQLVDCDPRPTFIAALSPPGGSPARDIAYRNVALEIDTTLLASILQIPHHETHAPFWTWVTTPKDPDHVIHGPGDRLSYLGVWWTRSIIRGLWAVVNANDTPPPTEPPRRNRSLEAIYEVGIAADSLHPGAADENHASEKPTDADDEKFHVEPDPGLMLPDFGTDTEPFLHVIQSVNWEEHALGPIDDWPVRLHQAFNQTIPDSRAIAIYWGPEYRAIYNESFSRICGSNHPGLLGESVLKAWPQLEESLDTLWRAPPHLRPKKIEDESRFFVQKADGTCEETYIRWSLSPIVENRKCVGMTHSLLDTTSMRLWERRMKMLVDLGDNLITARDVNSYWTMILQQLERWSPSYDVPLAFIYSVNEDDDTASSGSRYDCPRTCRLAGSLGVPPNHPLAPPTLDLGDTDQGLASRFREALKTQVALLIQTKDGGLPEELFGGLQWRGFGDPCQAAVILPIRPTKDENIMGVLFLGLNPRRPYDNDYRQFISLLNQKLTSSLASTVLLEEEARRGRNAAAQAEYDTAMLQKKLAFQTEQANQSIQNFKAVAEFIPVGMSFIDNQGNVTFANDAWYRLTGYPMSRIDQLALLECVLPEDKPKVQEAYEKLKVQDVVTFEFRIPRENIEGDGRAARSSVPGSGTAYDPRVGRHILASSKAERETDGSIARMLTCLMDVTKQKDTAEEAVRRAQEAENLKRLAEFATVGMYDISLDGRVLSANKSFWDLSGLDKVDLTTAIVEPFQTSVVEEDLPMLLAKLEELKQTRKPQSAEIRLKTTWTAEDSAGNTIAAARSVLATFMPVTSSDGVLQSFTGCISDVSLQKWQLERERRRKEEAIESKRQQENFIDMTSHEMRNPLSAIIHCTDAIIASLSMIGDMASTGIRPKAPMPLTELAAGSGTERPETPQTRWQSMSDELLELRRTRLAARKLIRDAIDHAETIETCAQHQKRIVDDILTMSKLDSKLLAVTPCTVNPITIVQDALKMFEVEARRVDIALTWEVDESYTALGHEYLDFDPSRVKQVLINLLTNALKFTKSGKVRNVGISIKGSRHPPGRDLAAVDFIPRFMDLADEYEQPALKDRKDPVYLLFEVTDTGQGLSPEEKGSLFNKFVQASAKTHVKYGGSGLGLFISRRLTELQHGAIGVSSQQGVGSTFAFYIGAYVPSDRARVEAEEAAQAALQVHNGLHGGGSGSPGGPGSHPSSPTSANGRLSMDGSADGTRSGGYPAVPRVDGILIVEDNLINQHITRRGLAGRGYAVDVANHGIEALEKLQRPTTATATATSTVTIDGTSDANGEQHHPERRIATTQDAADASSTPSAEGEDDDDERKSSTSSSAEHKDPVPINLVLMDVEMPVQDGLTCTRQIRNLEAHGAVFCASGGRLPIIAVTANARPEQVSEAKLAGCDDVLVKPYRIPELIDKMQTVTRRLKEQGF</sequence>
<dbReference type="CDD" id="cd17546">
    <property type="entry name" value="REC_hyHK_CKI1_RcsC-like"/>
    <property type="match status" value="1"/>
</dbReference>
<evidence type="ECO:0000259" key="6">
    <source>
        <dbReference type="PROSITE" id="PS50112"/>
    </source>
</evidence>
<feature type="domain" description="Response regulatory" evidence="5">
    <location>
        <begin position="1238"/>
        <end position="1430"/>
    </location>
</feature>
<dbReference type="InterPro" id="IPR001789">
    <property type="entry name" value="Sig_transdc_resp-reg_receiver"/>
</dbReference>
<dbReference type="SMART" id="SM00388">
    <property type="entry name" value="HisKA"/>
    <property type="match status" value="1"/>
</dbReference>
<dbReference type="SMART" id="SM00448">
    <property type="entry name" value="REC"/>
    <property type="match status" value="1"/>
</dbReference>
<dbReference type="SUPFAM" id="SSF52172">
    <property type="entry name" value="CheY-like"/>
    <property type="match status" value="2"/>
</dbReference>
<feature type="region of interest" description="Disordered" evidence="3">
    <location>
        <begin position="1277"/>
        <end position="1348"/>
    </location>
</feature>
<dbReference type="SUPFAM" id="SSF55874">
    <property type="entry name" value="ATPase domain of HSP90 chaperone/DNA topoisomerase II/histidine kinase"/>
    <property type="match status" value="1"/>
</dbReference>
<dbReference type="Pfam" id="PF13188">
    <property type="entry name" value="PAS_8"/>
    <property type="match status" value="1"/>
</dbReference>
<dbReference type="InterPro" id="IPR000014">
    <property type="entry name" value="PAS"/>
</dbReference>
<evidence type="ECO:0000313" key="8">
    <source>
        <dbReference type="Proteomes" id="UP000749293"/>
    </source>
</evidence>
<feature type="compositionally biased region" description="Basic and acidic residues" evidence="3">
    <location>
        <begin position="1300"/>
        <end position="1309"/>
    </location>
</feature>
<dbReference type="EMBL" id="JAANYQ010000004">
    <property type="protein sequence ID" value="KAF4124782.1"/>
    <property type="molecule type" value="Genomic_DNA"/>
</dbReference>
<dbReference type="PRINTS" id="PR00344">
    <property type="entry name" value="BCTRLSENSOR"/>
</dbReference>
<dbReference type="InterPro" id="IPR004358">
    <property type="entry name" value="Sig_transdc_His_kin-like_C"/>
</dbReference>
<dbReference type="CDD" id="cd00130">
    <property type="entry name" value="PAS"/>
    <property type="match status" value="1"/>
</dbReference>
<dbReference type="PROSITE" id="PS50109">
    <property type="entry name" value="HIS_KIN"/>
    <property type="match status" value="1"/>
</dbReference>
<dbReference type="Pfam" id="PF26131">
    <property type="entry name" value="PAS-like"/>
    <property type="match status" value="1"/>
</dbReference>
<dbReference type="GeneID" id="55971676"/>
<feature type="region of interest" description="Disordered" evidence="3">
    <location>
        <begin position="138"/>
        <end position="160"/>
    </location>
</feature>
<dbReference type="PANTHER" id="PTHR43719">
    <property type="entry name" value="TWO-COMPONENT HISTIDINE KINASE"/>
    <property type="match status" value="1"/>
</dbReference>
<evidence type="ECO:0000256" key="2">
    <source>
        <dbReference type="PROSITE-ProRule" id="PRU00169"/>
    </source>
</evidence>